<evidence type="ECO:0000313" key="3">
    <source>
        <dbReference type="EMBL" id="MCP2264168.1"/>
    </source>
</evidence>
<evidence type="ECO:0000256" key="2">
    <source>
        <dbReference type="SAM" id="SignalP"/>
    </source>
</evidence>
<protein>
    <recommendedName>
        <fullName evidence="5">LPXTG-motif cell wall-anchored protein</fullName>
    </recommendedName>
</protein>
<feature type="region of interest" description="Disordered" evidence="1">
    <location>
        <begin position="194"/>
        <end position="268"/>
    </location>
</feature>
<gene>
    <name evidence="3" type="ORF">APR03_001504</name>
</gene>
<dbReference type="EMBL" id="JAMTCS010000004">
    <property type="protein sequence ID" value="MCP2264168.1"/>
    <property type="molecule type" value="Genomic_DNA"/>
</dbReference>
<keyword evidence="2" id="KW-0732">Signal</keyword>
<reference evidence="3" key="1">
    <citation type="submission" date="2022-06" db="EMBL/GenBank/DDBJ databases">
        <title>Genomic Encyclopedia of Archaeal and Bacterial Type Strains, Phase II (KMG-II): from individual species to whole genera.</title>
        <authorList>
            <person name="Goeker M."/>
        </authorList>
    </citation>
    <scope>NUCLEOTIDE SEQUENCE</scope>
    <source>
        <strain evidence="3">DSM 26652</strain>
    </source>
</reference>
<keyword evidence="4" id="KW-1185">Reference proteome</keyword>
<accession>A0A9X2JVJ1</accession>
<feature type="chain" id="PRO_5040883032" description="LPXTG-motif cell wall-anchored protein" evidence="2">
    <location>
        <begin position="30"/>
        <end position="311"/>
    </location>
</feature>
<evidence type="ECO:0000256" key="1">
    <source>
        <dbReference type="SAM" id="MobiDB-lite"/>
    </source>
</evidence>
<evidence type="ECO:0008006" key="5">
    <source>
        <dbReference type="Google" id="ProtNLM"/>
    </source>
</evidence>
<feature type="compositionally biased region" description="Gly residues" evidence="1">
    <location>
        <begin position="194"/>
        <end position="204"/>
    </location>
</feature>
<proteinExistence type="predicted"/>
<organism evidence="3 4">
    <name type="scientific">Promicromonospora thailandica</name>
    <dbReference type="NCBI Taxonomy" id="765201"/>
    <lineage>
        <taxon>Bacteria</taxon>
        <taxon>Bacillati</taxon>
        <taxon>Actinomycetota</taxon>
        <taxon>Actinomycetes</taxon>
        <taxon>Micrococcales</taxon>
        <taxon>Promicromonosporaceae</taxon>
        <taxon>Promicromonospora</taxon>
    </lineage>
</organism>
<dbReference type="AlphaFoldDB" id="A0A9X2JVJ1"/>
<name>A0A9X2JVJ1_9MICO</name>
<feature type="signal peptide" evidence="2">
    <location>
        <begin position="1"/>
        <end position="29"/>
    </location>
</feature>
<dbReference type="Proteomes" id="UP001139493">
    <property type="component" value="Unassembled WGS sequence"/>
</dbReference>
<sequence length="311" mass="29079">MKRKFVSRAIPSAIVAGGLLVAGAMSATAADDGTPKVEQSQGGLGGLLTGTVDAVVGDDGVVDTTLTQVTDTVGQVTKKGGAVDDTVTGVTGVVDSVAGQDGAVDDVVTGVTGARGEASTPAVKSGDAKAGGPVEDVVGGVTGAVTALAGENGAVDDVLGADGPEQGVTDNLPSEIIDDVGSIGENLGGGDVPGAIGGVGGDGGLVDDLLESPTYADNPGGGDPGDPGDGGDGGAGDDGDDGAGIVPIGNGTTPGGVDPLAPIGADGEAQAPGALAQTGGQAAGAAAVALGLTAAGAAMIRARRRILEVTD</sequence>
<feature type="compositionally biased region" description="Gly residues" evidence="1">
    <location>
        <begin position="219"/>
        <end position="234"/>
    </location>
</feature>
<evidence type="ECO:0000313" key="4">
    <source>
        <dbReference type="Proteomes" id="UP001139493"/>
    </source>
</evidence>
<dbReference type="RefSeq" id="WP_253834288.1">
    <property type="nucleotide sequence ID" value="NZ_JAMTCS010000004.1"/>
</dbReference>
<comment type="caution">
    <text evidence="3">The sequence shown here is derived from an EMBL/GenBank/DDBJ whole genome shotgun (WGS) entry which is preliminary data.</text>
</comment>